<dbReference type="Gene3D" id="3.40.50.300">
    <property type="entry name" value="P-loop containing nucleotide triphosphate hydrolases"/>
    <property type="match status" value="1"/>
</dbReference>
<dbReference type="PANTHER" id="PTHR37096:SF1">
    <property type="entry name" value="AAA+ ATPASE DOMAIN-CONTAINING PROTEIN"/>
    <property type="match status" value="1"/>
</dbReference>
<evidence type="ECO:0000313" key="3">
    <source>
        <dbReference type="Proteomes" id="UP000266673"/>
    </source>
</evidence>
<dbReference type="AlphaFoldDB" id="A0A397UT96"/>
<dbReference type="Pfam" id="PF01637">
    <property type="entry name" value="ATPase_2"/>
    <property type="match status" value="1"/>
</dbReference>
<proteinExistence type="predicted"/>
<sequence length="415" mass="48145">MLVFGLTKRLLTSGSCISNTLRTGRVARYITQVTREKFFFNRKRELVKFKNAFSSHPELHVVLGPPSTGKTALIHEGIDTPSRIYDSISSQFKPFFKKYTDHFKKLLDRGKVSCMINDIQLKVKPFGWWNPLSEREITSDDVTKLLDNISNALPNWTCWSGYDIPPPILVIDEANMFDQLGSSKNGKILLKSILNWMVVNTKEKGRFHIVLTSSDSFFFDWIVNLLHTLHVTPYVVGDLSKEEAEIYFEKHVLPQYECKELEGKFDHVRKITGTRMLMIDRYVKEYKNCDGKLEDDEFSIYESEYINLKRGLYPKKLRYPDKPNPPLWEDYDLIKTMEAIVKAENQGYILEDDLIKEIGSEQVDSLVDYNFLHRRPTKRYANDIDPTKGIILTAMNQPSVRAMECLLSEVTQSKK</sequence>
<dbReference type="InterPro" id="IPR011579">
    <property type="entry name" value="ATPase_dom"/>
</dbReference>
<dbReference type="Proteomes" id="UP000266673">
    <property type="component" value="Unassembled WGS sequence"/>
</dbReference>
<feature type="domain" description="ATPase" evidence="1">
    <location>
        <begin position="39"/>
        <end position="220"/>
    </location>
</feature>
<comment type="caution">
    <text evidence="2">The sequence shown here is derived from an EMBL/GenBank/DDBJ whole genome shotgun (WGS) entry which is preliminary data.</text>
</comment>
<evidence type="ECO:0000313" key="2">
    <source>
        <dbReference type="EMBL" id="RIB12851.1"/>
    </source>
</evidence>
<keyword evidence="3" id="KW-1185">Reference proteome</keyword>
<evidence type="ECO:0000259" key="1">
    <source>
        <dbReference type="Pfam" id="PF01637"/>
    </source>
</evidence>
<dbReference type="InterPro" id="IPR027417">
    <property type="entry name" value="P-loop_NTPase"/>
</dbReference>
<reference evidence="2 3" key="1">
    <citation type="submission" date="2018-06" db="EMBL/GenBank/DDBJ databases">
        <title>Comparative genomics reveals the genomic features of Rhizophagus irregularis, R. cerebriforme, R. diaphanum and Gigaspora rosea, and their symbiotic lifestyle signature.</title>
        <authorList>
            <person name="Morin E."/>
            <person name="San Clemente H."/>
            <person name="Chen E.C.H."/>
            <person name="De La Providencia I."/>
            <person name="Hainaut M."/>
            <person name="Kuo A."/>
            <person name="Kohler A."/>
            <person name="Murat C."/>
            <person name="Tang N."/>
            <person name="Roy S."/>
            <person name="Loubradou J."/>
            <person name="Henrissat B."/>
            <person name="Grigoriev I.V."/>
            <person name="Corradi N."/>
            <person name="Roux C."/>
            <person name="Martin F.M."/>
        </authorList>
    </citation>
    <scope>NUCLEOTIDE SEQUENCE [LARGE SCALE GENOMIC DNA]</scope>
    <source>
        <strain evidence="2 3">DAOM 194757</strain>
    </source>
</reference>
<dbReference type="STRING" id="44941.A0A397UT96"/>
<organism evidence="2 3">
    <name type="scientific">Gigaspora rosea</name>
    <dbReference type="NCBI Taxonomy" id="44941"/>
    <lineage>
        <taxon>Eukaryota</taxon>
        <taxon>Fungi</taxon>
        <taxon>Fungi incertae sedis</taxon>
        <taxon>Mucoromycota</taxon>
        <taxon>Glomeromycotina</taxon>
        <taxon>Glomeromycetes</taxon>
        <taxon>Diversisporales</taxon>
        <taxon>Gigasporaceae</taxon>
        <taxon>Gigaspora</taxon>
    </lineage>
</organism>
<name>A0A397UT96_9GLOM</name>
<gene>
    <name evidence="2" type="ORF">C2G38_2199570</name>
</gene>
<dbReference type="SUPFAM" id="SSF52540">
    <property type="entry name" value="P-loop containing nucleoside triphosphate hydrolases"/>
    <property type="match status" value="1"/>
</dbReference>
<dbReference type="EMBL" id="QKWP01000984">
    <property type="protein sequence ID" value="RIB12851.1"/>
    <property type="molecule type" value="Genomic_DNA"/>
</dbReference>
<dbReference type="OrthoDB" id="2150628at2759"/>
<dbReference type="InterPro" id="IPR051667">
    <property type="entry name" value="Archaeal_ATPase_domain"/>
</dbReference>
<dbReference type="GO" id="GO:0005524">
    <property type="term" value="F:ATP binding"/>
    <property type="evidence" value="ECO:0007669"/>
    <property type="project" value="InterPro"/>
</dbReference>
<protein>
    <submittedName>
        <fullName evidence="2">Archaeal ATPase-domain-containing protein</fullName>
    </submittedName>
</protein>
<dbReference type="PANTHER" id="PTHR37096">
    <property type="entry name" value="YALI0E33429P"/>
    <property type="match status" value="1"/>
</dbReference>
<accession>A0A397UT96</accession>